<feature type="chain" id="PRO_5016112137" evidence="1">
    <location>
        <begin position="22"/>
        <end position="1610"/>
    </location>
</feature>
<dbReference type="OrthoDB" id="9765926at2"/>
<keyword evidence="3" id="KW-1185">Reference proteome</keyword>
<feature type="signal peptide" evidence="1">
    <location>
        <begin position="1"/>
        <end position="21"/>
    </location>
</feature>
<evidence type="ECO:0000313" key="2">
    <source>
        <dbReference type="EMBL" id="PYE80999.1"/>
    </source>
</evidence>
<gene>
    <name evidence="2" type="ORF">DFQ11_10379</name>
</gene>
<dbReference type="NCBIfam" id="NF038133">
    <property type="entry name" value="choice_anch_L"/>
    <property type="match status" value="1"/>
</dbReference>
<dbReference type="InterPro" id="IPR026341">
    <property type="entry name" value="T9SS_type_B"/>
</dbReference>
<dbReference type="InterPro" id="IPR049804">
    <property type="entry name" value="Choice_anch_L"/>
</dbReference>
<dbReference type="Pfam" id="PF13585">
    <property type="entry name" value="CHU_C"/>
    <property type="match status" value="1"/>
</dbReference>
<keyword evidence="1" id="KW-0732">Signal</keyword>
<reference evidence="2 3" key="1">
    <citation type="submission" date="2018-06" db="EMBL/GenBank/DDBJ databases">
        <title>Genomic Encyclopedia of Type Strains, Phase III (KMG-III): the genomes of soil and plant-associated and newly described type strains.</title>
        <authorList>
            <person name="Whitman W."/>
        </authorList>
    </citation>
    <scope>NUCLEOTIDE SEQUENCE [LARGE SCALE GENOMIC DNA]</scope>
    <source>
        <strain evidence="2 3">CECT 7945</strain>
    </source>
</reference>
<evidence type="ECO:0000313" key="3">
    <source>
        <dbReference type="Proteomes" id="UP000248054"/>
    </source>
</evidence>
<organism evidence="2 3">
    <name type="scientific">Winogradskyella epiphytica</name>
    <dbReference type="NCBI Taxonomy" id="262005"/>
    <lineage>
        <taxon>Bacteria</taxon>
        <taxon>Pseudomonadati</taxon>
        <taxon>Bacteroidota</taxon>
        <taxon>Flavobacteriia</taxon>
        <taxon>Flavobacteriales</taxon>
        <taxon>Flavobacteriaceae</taxon>
        <taxon>Winogradskyella</taxon>
    </lineage>
</organism>
<evidence type="ECO:0000256" key="1">
    <source>
        <dbReference type="SAM" id="SignalP"/>
    </source>
</evidence>
<dbReference type="EMBL" id="QJTD01000003">
    <property type="protein sequence ID" value="PYE80999.1"/>
    <property type="molecule type" value="Genomic_DNA"/>
</dbReference>
<sequence>MKKLRTLWFIILFVQIQVGFAQQVSTDNTQEPNELIQNLVGNDCITVNNVSSPINGDINNIVSYGSFNNNSSNFPLQSGLILSTGRVSSAGNIPNPNNLSEGDIAWGTDSDILEVIGIDQTLNATSIEFDFSSPNNSIAFNYLFASEEYQQEFPCNFKDVFAILIKRAGTSDPYVNIAVIPETSTEISSNTIRPNISGFCDALNEEYFRGYNSGDTNFSGSTQVLTARTDIIANETYHIKFVIADHFDERFDSAVFIEADGFGTSINLGPDQTICGRALTLDANVSNSAANYSWYLNGNLIPGEINPSIDVEDSGTYSVEVSIPTSSGNCILEDSINIEITPYQDAALINNWEVCDPEPSDGLFDFDFSLKNEEIYANLPSTDYTISYHNSLDDAQNNENRITGIYQNTESIETFFVRIESLAGDCLQIGTFDILVKESPNTLEYTIDVCNGELVEPSFYDLNLFIYTVSNFELDNNVTFYLTEEDATNTENAITEFPNIDDELPFFYARVEDIYNFCPSVVRVNLNYITPPDIGERYIINLCMDPDYNESIDGETYDYNSLPILYNLEDMISEIETIYPDIFVQIEMLVMGIPRTITTASPTQIVPISIRTNGENCPTFLRVEFHKNLLFNRFKKELNLFKCDDETNDGVVNYNLAEVAAELKGTYDIDLQFYESEEDRLNDTNPLDENIPLTVIGSKTIYLSSSYKDCSLNSKLNLGITPGLYVPPKTIDYCGNTNPLTNTTNIVLDPLVETVVDGLNIVSQVEFYLTEEDAENQVNQLVESVDIVGNQQTLFIRVIDIFSTCHDVSTLQVNITNAIGASNPDPLIICDDDQDGFSNVNLENILPELSGGMNNINFTFFEDYEDAVENEYPIINRTDYNTESTTVFIRSEIEGLDCFSIFSYDIQIYATPFLNEITDFIKCELDLSTPSEFLFINKDTEIINGQEDMQVLYFETEANAINRVNPIDKNTAYLQSSNPQTIYVRLENETGNSCFKVAPMNIESRQAPIFNEPSDVFECDINKTGLATTDLNNKIQEINLGSPTSLIVTFHLSPLNAELGTNEIPLNFTATSNPQLIYARIENINSGCHDTASFWMNTLSLPEVNFHQKLEACGNNYNLSPEWDLTQIELDILDGRQYNIAFTYYESEDDAIANQNRIQSPENYINSEGSQTIYAKIRNATTECYDIVPFELIVNSPPPINEFENYEICENSENFVDLKEINTILLDNTYNVLLNYFTSEVDAENNQNPLNTDYFYTDTTDTLFARVEYSTTNCYAVYPFNIIVKPLPIANTPSDLQACDDDFDGIFEFNLNQQTTQILGDQNSNEFLVTYHQTEDDAIENMEALNENYLAFDGQVIYIRLENIQTGCFDTTQFSVIIHELPFASITDQVICLNDLPLMVSAYTNVNTDTYLWSTNATTPEIQIDEIGTYTVTITNQFGCQNTSTFNVIESESANIDVVETVDFSDPNNITITISGIGNYLYILDDGVPQNSNVFENVALGYHTITIIDLNGCAEVTKEVLVIDAPKFFTPNGDRQNDTWHIIGIETLPGSIVYIFDRYGKLLKQLGHNSQGWNGTYNGHHMPANDYWFLAEVKQESIAFEVRGHFTLRR</sequence>
<proteinExistence type="predicted"/>
<dbReference type="NCBIfam" id="TIGR04131">
    <property type="entry name" value="Bac_Flav_CTERM"/>
    <property type="match status" value="1"/>
</dbReference>
<comment type="caution">
    <text evidence="2">The sequence shown here is derived from an EMBL/GenBank/DDBJ whole genome shotgun (WGS) entry which is preliminary data.</text>
</comment>
<name>A0A2V4X6S1_9FLAO</name>
<accession>A0A2V4X6S1</accession>
<dbReference type="Proteomes" id="UP000248054">
    <property type="component" value="Unassembled WGS sequence"/>
</dbReference>
<protein>
    <submittedName>
        <fullName evidence="2">Gliding motility-associated-like protein</fullName>
    </submittedName>
</protein>